<evidence type="ECO:0000259" key="3">
    <source>
        <dbReference type="Pfam" id="PF11716"/>
    </source>
</evidence>
<dbReference type="InterPro" id="IPR010872">
    <property type="entry name" value="MDMPI_C-term_domain"/>
</dbReference>
<dbReference type="InterPro" id="IPR017517">
    <property type="entry name" value="Maleyloyr_isom"/>
</dbReference>
<dbReference type="SUPFAM" id="SSF109854">
    <property type="entry name" value="DinB/YfiT-like putative metalloenzymes"/>
    <property type="match status" value="1"/>
</dbReference>
<organism evidence="4">
    <name type="scientific">uncultured Acidimicrobiales bacterium</name>
    <dbReference type="NCBI Taxonomy" id="310071"/>
    <lineage>
        <taxon>Bacteria</taxon>
        <taxon>Bacillati</taxon>
        <taxon>Actinomycetota</taxon>
        <taxon>Acidimicrobiia</taxon>
        <taxon>Acidimicrobiales</taxon>
        <taxon>environmental samples</taxon>
    </lineage>
</organism>
<gene>
    <name evidence="4" type="ORF">AVDCRST_MAG20-2942</name>
</gene>
<dbReference type="AlphaFoldDB" id="A0A6J4J1S7"/>
<dbReference type="NCBIfam" id="TIGR03083">
    <property type="entry name" value="maleylpyruvate isomerase family mycothiol-dependent enzyme"/>
    <property type="match status" value="1"/>
</dbReference>
<evidence type="ECO:0000313" key="4">
    <source>
        <dbReference type="EMBL" id="CAA9264628.1"/>
    </source>
</evidence>
<dbReference type="PANTHER" id="PTHR40758">
    <property type="entry name" value="CONSERVED PROTEIN"/>
    <property type="match status" value="1"/>
</dbReference>
<dbReference type="Pfam" id="PF07398">
    <property type="entry name" value="MDMPI_C"/>
    <property type="match status" value="1"/>
</dbReference>
<evidence type="ECO:0008006" key="5">
    <source>
        <dbReference type="Google" id="ProtNLM"/>
    </source>
</evidence>
<evidence type="ECO:0000256" key="1">
    <source>
        <dbReference type="SAM" id="MobiDB-lite"/>
    </source>
</evidence>
<protein>
    <recommendedName>
        <fullName evidence="5">Mycothiol-dependent maleylpyruvate isomerase metal-binding domain-containing protein</fullName>
    </recommendedName>
</protein>
<dbReference type="Pfam" id="PF11716">
    <property type="entry name" value="MDMPI_N"/>
    <property type="match status" value="1"/>
</dbReference>
<dbReference type="EMBL" id="CADCSY010000135">
    <property type="protein sequence ID" value="CAA9264628.1"/>
    <property type="molecule type" value="Genomic_DNA"/>
</dbReference>
<feature type="region of interest" description="Disordered" evidence="1">
    <location>
        <begin position="41"/>
        <end position="61"/>
    </location>
</feature>
<name>A0A6J4J1S7_9ACTN</name>
<feature type="domain" description="Mycothiol-dependent maleylpyruvate isomerase metal-binding" evidence="3">
    <location>
        <begin position="2"/>
        <end position="113"/>
    </location>
</feature>
<reference evidence="4" key="1">
    <citation type="submission" date="2020-02" db="EMBL/GenBank/DDBJ databases">
        <authorList>
            <person name="Meier V. D."/>
        </authorList>
    </citation>
    <scope>NUCLEOTIDE SEQUENCE</scope>
    <source>
        <strain evidence="4">AVDCRST_MAG20</strain>
    </source>
</reference>
<accession>A0A6J4J1S7</accession>
<proteinExistence type="predicted"/>
<dbReference type="PANTHER" id="PTHR40758:SF1">
    <property type="entry name" value="CONSERVED PROTEIN"/>
    <property type="match status" value="1"/>
</dbReference>
<dbReference type="GO" id="GO:0046872">
    <property type="term" value="F:metal ion binding"/>
    <property type="evidence" value="ECO:0007669"/>
    <property type="project" value="InterPro"/>
</dbReference>
<dbReference type="InterPro" id="IPR034660">
    <property type="entry name" value="DinB/YfiT-like"/>
</dbReference>
<evidence type="ECO:0000259" key="2">
    <source>
        <dbReference type="Pfam" id="PF07398"/>
    </source>
</evidence>
<feature type="domain" description="MDMPI C-terminal" evidence="2">
    <location>
        <begin position="128"/>
        <end position="218"/>
    </location>
</feature>
<dbReference type="GO" id="GO:0005886">
    <property type="term" value="C:plasma membrane"/>
    <property type="evidence" value="ECO:0007669"/>
    <property type="project" value="TreeGrafter"/>
</dbReference>
<dbReference type="InterPro" id="IPR024344">
    <property type="entry name" value="MDMPI_metal-binding"/>
</dbReference>
<sequence>MAELARGDLTTAVPTCPAWTLADLIEHTGRVHRWMIAAIREQGEGPPEVSEDDRPVDGESWGDWFQRGVDEAVRVMSALEGTEPRWTWFPPDQTAGWYFRRIAQETLVHRIDAELAADAEVMEVEPALAVDGVDEMCDVFIPSAVGQPIGGRGETLHLHATDVEGEWLLTFHPDHVDVSRGHAKGDAAVRGPARDLLLMMWGRDPLAEVERFGDESVIATFEAAARIG</sequence>